<name>V9L3K7_CALMI</name>
<dbReference type="GeneID" id="103179187"/>
<dbReference type="PROSITE" id="PS50181">
    <property type="entry name" value="FBOX"/>
    <property type="match status" value="1"/>
</dbReference>
<evidence type="ECO:0000313" key="3">
    <source>
        <dbReference type="Ensembl" id="ENSCMIP00000016805.1"/>
    </source>
</evidence>
<organism evidence="2">
    <name type="scientific">Callorhinchus milii</name>
    <name type="common">Ghost shark</name>
    <dbReference type="NCBI Taxonomy" id="7868"/>
    <lineage>
        <taxon>Eukaryota</taxon>
        <taxon>Metazoa</taxon>
        <taxon>Chordata</taxon>
        <taxon>Craniata</taxon>
        <taxon>Vertebrata</taxon>
        <taxon>Chondrichthyes</taxon>
        <taxon>Holocephali</taxon>
        <taxon>Chimaeriformes</taxon>
        <taxon>Callorhinchidae</taxon>
        <taxon>Callorhinchus</taxon>
    </lineage>
</organism>
<dbReference type="SMART" id="SM00256">
    <property type="entry name" value="FBOX"/>
    <property type="match status" value="1"/>
</dbReference>
<dbReference type="AlphaFoldDB" id="V9L3K7"/>
<dbReference type="InterPro" id="IPR036047">
    <property type="entry name" value="F-box-like_dom_sf"/>
</dbReference>
<dbReference type="STRING" id="7868.ENSCMIP00000016805"/>
<dbReference type="CDD" id="cd22106">
    <property type="entry name" value="F-box_FBXO36"/>
    <property type="match status" value="1"/>
</dbReference>
<dbReference type="SUPFAM" id="SSF81383">
    <property type="entry name" value="F-box domain"/>
    <property type="match status" value="1"/>
</dbReference>
<dbReference type="EMBL" id="JW873518">
    <property type="protein sequence ID" value="AFP06035.1"/>
    <property type="molecule type" value="mRNA"/>
</dbReference>
<evidence type="ECO:0000259" key="1">
    <source>
        <dbReference type="PROSITE" id="PS50181"/>
    </source>
</evidence>
<dbReference type="InterPro" id="IPR001810">
    <property type="entry name" value="F-box_dom"/>
</dbReference>
<dbReference type="Proteomes" id="UP000314986">
    <property type="component" value="Unassembled WGS sequence"/>
</dbReference>
<reference evidence="4" key="1">
    <citation type="journal article" date="2006" name="Science">
        <title>Ancient noncoding elements conserved in the human genome.</title>
        <authorList>
            <person name="Venkatesh B."/>
            <person name="Kirkness E.F."/>
            <person name="Loh Y.H."/>
            <person name="Halpern A.L."/>
            <person name="Lee A.P."/>
            <person name="Johnson J."/>
            <person name="Dandona N."/>
            <person name="Viswanathan L.D."/>
            <person name="Tay A."/>
            <person name="Venter J.C."/>
            <person name="Strausberg R.L."/>
            <person name="Brenner S."/>
        </authorList>
    </citation>
    <scope>NUCLEOTIDE SEQUENCE [LARGE SCALE GENOMIC DNA]</scope>
</reference>
<proteinExistence type="evidence at transcript level"/>
<dbReference type="Pfam" id="PF12937">
    <property type="entry name" value="F-box-like"/>
    <property type="match status" value="1"/>
</dbReference>
<accession>V9L3K7</accession>
<dbReference type="OrthoDB" id="3219396at2759"/>
<keyword evidence="4" id="KW-1185">Reference proteome</keyword>
<evidence type="ECO:0000313" key="2">
    <source>
        <dbReference type="EMBL" id="AFP06035.1"/>
    </source>
</evidence>
<dbReference type="GeneTree" id="ENSGT00390000001015"/>
<gene>
    <name evidence="3" type="primary">LOC103179187</name>
</gene>
<dbReference type="Ensembl" id="ENSCMIT00000017138.1">
    <property type="protein sequence ID" value="ENSCMIP00000016805.1"/>
    <property type="gene ID" value="ENSCMIG00000008069.1"/>
</dbReference>
<reference evidence="3" key="4">
    <citation type="submission" date="2025-05" db="UniProtKB">
        <authorList>
            <consortium name="Ensembl"/>
        </authorList>
    </citation>
    <scope>IDENTIFICATION</scope>
</reference>
<dbReference type="KEGG" id="cmk:103179187"/>
<evidence type="ECO:0000313" key="4">
    <source>
        <dbReference type="Proteomes" id="UP000314986"/>
    </source>
</evidence>
<reference evidence="4" key="2">
    <citation type="journal article" date="2007" name="PLoS Biol.">
        <title>Survey sequencing and comparative analysis of the elephant shark (Callorhinchus milii) genome.</title>
        <authorList>
            <person name="Venkatesh B."/>
            <person name="Kirkness E.F."/>
            <person name="Loh Y.H."/>
            <person name="Halpern A.L."/>
            <person name="Lee A.P."/>
            <person name="Johnson J."/>
            <person name="Dandona N."/>
            <person name="Viswanathan L.D."/>
            <person name="Tay A."/>
            <person name="Venter J.C."/>
            <person name="Strausberg R.L."/>
            <person name="Brenner S."/>
        </authorList>
    </citation>
    <scope>NUCLEOTIDE SEQUENCE [LARGE SCALE GENOMIC DNA]</scope>
</reference>
<sequence length="188" mass="22144">MAALMQGNIFEITGNGPAPNKDYYQIIITPTNVIWRWWKISLRSQFRNVRPGERMDSHNDFLEDENLQSIVGIIFGKGILKYICNLCRHEFDYLERLPDPLLLYTISYLELEDLCALSQTSKKMKKLCNSNDIWEDIVLQHCDTITPEMRALAIEIGWKEIFFTSKLQLQKQIQRKRQKFKAILNNMI</sequence>
<feature type="domain" description="F-box" evidence="1">
    <location>
        <begin position="91"/>
        <end position="137"/>
    </location>
</feature>
<dbReference type="Gene3D" id="1.20.1280.50">
    <property type="match status" value="1"/>
</dbReference>
<protein>
    <submittedName>
        <fullName evidence="2">F-box only protein 36</fullName>
    </submittedName>
    <submittedName>
        <fullName evidence="3">F-box protein 36a</fullName>
    </submittedName>
</protein>
<dbReference type="RefSeq" id="XP_007892544.1">
    <property type="nucleotide sequence ID" value="XM_007894353.2"/>
</dbReference>
<dbReference type="OMA" id="CNSDELW"/>
<reference evidence="2 4" key="3">
    <citation type="journal article" date="2014" name="Nature">
        <title>Elephant shark genome provides unique insights into gnathostome evolution.</title>
        <authorList>
            <consortium name="International Elephant Shark Genome Sequencing Consortium"/>
            <person name="Venkatesh B."/>
            <person name="Lee A.P."/>
            <person name="Ravi V."/>
            <person name="Maurya A.K."/>
            <person name="Lian M.M."/>
            <person name="Swann J.B."/>
            <person name="Ohta Y."/>
            <person name="Flajnik M.F."/>
            <person name="Sutoh Y."/>
            <person name="Kasahara M."/>
            <person name="Hoon S."/>
            <person name="Gangu V."/>
            <person name="Roy S.W."/>
            <person name="Irimia M."/>
            <person name="Korzh V."/>
            <person name="Kondrychyn I."/>
            <person name="Lim Z.W."/>
            <person name="Tay B.H."/>
            <person name="Tohari S."/>
            <person name="Kong K.W."/>
            <person name="Ho S."/>
            <person name="Lorente-Galdos B."/>
            <person name="Quilez J."/>
            <person name="Marques-Bonet T."/>
            <person name="Raney B.J."/>
            <person name="Ingham P.W."/>
            <person name="Tay A."/>
            <person name="Hillier L.W."/>
            <person name="Minx P."/>
            <person name="Boehm T."/>
            <person name="Wilson R.K."/>
            <person name="Brenner S."/>
            <person name="Warren W.C."/>
        </authorList>
    </citation>
    <scope>NUCLEOTIDE SEQUENCE</scope>
    <source>
        <tissue evidence="2">Testis</tissue>
    </source>
</reference>